<feature type="domain" description="Amidase" evidence="3">
    <location>
        <begin position="92"/>
        <end position="218"/>
    </location>
</feature>
<evidence type="ECO:0000256" key="2">
    <source>
        <dbReference type="SAM" id="MobiDB-lite"/>
    </source>
</evidence>
<organism evidence="4 5">
    <name type="scientific">Frankia alni (strain DSM 45986 / CECT 9034 / ACN14a)</name>
    <dbReference type="NCBI Taxonomy" id="326424"/>
    <lineage>
        <taxon>Bacteria</taxon>
        <taxon>Bacillati</taxon>
        <taxon>Actinomycetota</taxon>
        <taxon>Actinomycetes</taxon>
        <taxon>Frankiales</taxon>
        <taxon>Frankiaceae</taxon>
        <taxon>Frankia</taxon>
    </lineage>
</organism>
<accession>Q0RD36</accession>
<dbReference type="InterPro" id="IPR000120">
    <property type="entry name" value="Amidase"/>
</dbReference>
<keyword evidence="5" id="KW-1185">Reference proteome</keyword>
<dbReference type="InterPro" id="IPR023631">
    <property type="entry name" value="Amidase_dom"/>
</dbReference>
<feature type="region of interest" description="Disordered" evidence="2">
    <location>
        <begin position="341"/>
        <end position="360"/>
    </location>
</feature>
<dbReference type="OrthoDB" id="182039at2"/>
<evidence type="ECO:0000259" key="3">
    <source>
        <dbReference type="Pfam" id="PF01425"/>
    </source>
</evidence>
<dbReference type="GO" id="GO:0003824">
    <property type="term" value="F:catalytic activity"/>
    <property type="evidence" value="ECO:0007669"/>
    <property type="project" value="InterPro"/>
</dbReference>
<evidence type="ECO:0000313" key="5">
    <source>
        <dbReference type="Proteomes" id="UP000000657"/>
    </source>
</evidence>
<dbReference type="InterPro" id="IPR036928">
    <property type="entry name" value="AS_sf"/>
</dbReference>
<dbReference type="RefSeq" id="WP_011607066.1">
    <property type="nucleotide sequence ID" value="NC_008278.1"/>
</dbReference>
<dbReference type="Proteomes" id="UP000000657">
    <property type="component" value="Chromosome"/>
</dbReference>
<dbReference type="STRING" id="326424.FRAAL6013"/>
<dbReference type="PANTHER" id="PTHR11895:SF7">
    <property type="entry name" value="GLUTAMYL-TRNA(GLN) AMIDOTRANSFERASE SUBUNIT A, MITOCHONDRIAL"/>
    <property type="match status" value="1"/>
</dbReference>
<comment type="similarity">
    <text evidence="1">Belongs to the amidase family.</text>
</comment>
<name>Q0RD36_FRAAA</name>
<dbReference type="Pfam" id="PF01425">
    <property type="entry name" value="Amidase"/>
    <property type="match status" value="2"/>
</dbReference>
<sequence>MNRVRRDYPALGAIELAALVRTGLISPQAPVEAALARLRETDGALRAFTACWPDLATHRAGLVGRALARGAELPLAGVPIAVKAGGGVTAPTTRRLIAAGAIVIGATAVPIRAAHPWQTWGHTSRGPTVNPWRPDRVPGGSSAGSAVAVASGVVPLATAADGAGSTRIPAAWCGVVGLKPTNGRFPGSDPAGLTVPGPIVRHAADAAAWWAVVAGAREPPTLSPERDAPARGHSVGGEPTPGLYAPLGLPGEDCGASGAVGAPNPYEPHRSPPDPPADRSLGTGVWSATLGFADPEPEVVAVSRAAADRLAAAGVLTWTDMPVELLDPEAAWTALRAAPAAPAPTSAGPASAGPASAGWTSAGTAAASNVAAVRAHNDRCLAGVFAQADVLLTPTTPNRPHPHAGPGEVRSVSLTWTFNLSGQPAVSVPAGFTADGFPVGLQIVGRHGEEDRLLRLVAALERLAPWPSPEPDRWTGEAG</sequence>
<dbReference type="PANTHER" id="PTHR11895">
    <property type="entry name" value="TRANSAMIDASE"/>
    <property type="match status" value="1"/>
</dbReference>
<dbReference type="KEGG" id="fal:FRAAL6013"/>
<dbReference type="EMBL" id="CT573213">
    <property type="protein sequence ID" value="CAJ64638.1"/>
    <property type="molecule type" value="Genomic_DNA"/>
</dbReference>
<feature type="region of interest" description="Disordered" evidence="2">
    <location>
        <begin position="220"/>
        <end position="283"/>
    </location>
</feature>
<dbReference type="AlphaFoldDB" id="Q0RD36"/>
<evidence type="ECO:0000313" key="4">
    <source>
        <dbReference type="EMBL" id="CAJ64638.1"/>
    </source>
</evidence>
<dbReference type="SUPFAM" id="SSF75304">
    <property type="entry name" value="Amidase signature (AS) enzymes"/>
    <property type="match status" value="1"/>
</dbReference>
<reference evidence="4 5" key="1">
    <citation type="journal article" date="2007" name="Genome Res.">
        <title>Genome characteristics of facultatively symbiotic Frankia sp. strains reflect host range and host plant biogeography.</title>
        <authorList>
            <person name="Normand P."/>
            <person name="Lapierre P."/>
            <person name="Tisa L.S."/>
            <person name="Gogarten J.P."/>
            <person name="Alloisio N."/>
            <person name="Bagnarol E."/>
            <person name="Bassi C.A."/>
            <person name="Berry A.M."/>
            <person name="Bickhart D.M."/>
            <person name="Choisne N."/>
            <person name="Couloux A."/>
            <person name="Cournoyer B."/>
            <person name="Cruveiller S."/>
            <person name="Daubin V."/>
            <person name="Demange N."/>
            <person name="Francino M.P."/>
            <person name="Goltsman E."/>
            <person name="Huang Y."/>
            <person name="Kopp O.R."/>
            <person name="Labarre L."/>
            <person name="Lapidus A."/>
            <person name="Lavire C."/>
            <person name="Marechal J."/>
            <person name="Martinez M."/>
            <person name="Mastronunzio J.E."/>
            <person name="Mullin B.C."/>
            <person name="Niemann J."/>
            <person name="Pujic P."/>
            <person name="Rawnsley T."/>
            <person name="Rouy Z."/>
            <person name="Schenowitz C."/>
            <person name="Sellstedt A."/>
            <person name="Tavares F."/>
            <person name="Tomkins J.P."/>
            <person name="Vallenet D."/>
            <person name="Valverde C."/>
            <person name="Wall L.G."/>
            <person name="Wang Y."/>
            <person name="Medigue C."/>
            <person name="Benson D.R."/>
        </authorList>
    </citation>
    <scope>NUCLEOTIDE SEQUENCE [LARGE SCALE GENOMIC DNA]</scope>
    <source>
        <strain evidence="5">DSM 45986 / CECT 9034 / ACN14a</strain>
    </source>
</reference>
<dbReference type="eggNOG" id="COG0154">
    <property type="taxonomic scope" value="Bacteria"/>
</dbReference>
<feature type="domain" description="Amidase" evidence="3">
    <location>
        <begin position="373"/>
        <end position="454"/>
    </location>
</feature>
<dbReference type="Gene3D" id="3.90.1300.10">
    <property type="entry name" value="Amidase signature (AS) domain"/>
    <property type="match status" value="2"/>
</dbReference>
<dbReference type="HOGENOM" id="CLU_009600_0_4_11"/>
<evidence type="ECO:0000256" key="1">
    <source>
        <dbReference type="ARBA" id="ARBA00009199"/>
    </source>
</evidence>
<protein>
    <submittedName>
        <fullName evidence="4">Amidase</fullName>
    </submittedName>
</protein>
<gene>
    <name evidence="4" type="ordered locus">FRAAL6013</name>
</gene>
<proteinExistence type="inferred from homology"/>